<dbReference type="InterPro" id="IPR015424">
    <property type="entry name" value="PyrdxlP-dep_Trfase"/>
</dbReference>
<comment type="caution">
    <text evidence="6">The sequence shown here is derived from an EMBL/GenBank/DDBJ whole genome shotgun (WGS) entry which is preliminary data.</text>
</comment>
<keyword evidence="3 4" id="KW-0663">Pyridoxal phosphate</keyword>
<evidence type="ECO:0000256" key="4">
    <source>
        <dbReference type="RuleBase" id="RU003560"/>
    </source>
</evidence>
<dbReference type="Gene3D" id="3.90.1150.10">
    <property type="entry name" value="Aspartate Aminotransferase, domain 1"/>
    <property type="match status" value="1"/>
</dbReference>
<reference evidence="6" key="1">
    <citation type="submission" date="2023-01" db="EMBL/GenBank/DDBJ databases">
        <title>The growth and conidiation of Purpureocillium lavendulum are regulated by nitrogen source and histone H3K14 acetylation.</title>
        <authorList>
            <person name="Tang P."/>
            <person name="Han J."/>
            <person name="Zhang C."/>
            <person name="Tang P."/>
            <person name="Qi F."/>
            <person name="Zhang K."/>
            <person name="Liang L."/>
        </authorList>
    </citation>
    <scope>NUCLEOTIDE SEQUENCE</scope>
    <source>
        <strain evidence="6">YMF1.00683</strain>
    </source>
</reference>
<keyword evidence="6" id="KW-0808">Transferase</keyword>
<dbReference type="EMBL" id="JAQHRD010000005">
    <property type="protein sequence ID" value="KAJ6440617.1"/>
    <property type="molecule type" value="Genomic_DNA"/>
</dbReference>
<keyword evidence="6" id="KW-0032">Aminotransferase</keyword>
<organism evidence="6 7">
    <name type="scientific">Purpureocillium lavendulum</name>
    <dbReference type="NCBI Taxonomy" id="1247861"/>
    <lineage>
        <taxon>Eukaryota</taxon>
        <taxon>Fungi</taxon>
        <taxon>Dikarya</taxon>
        <taxon>Ascomycota</taxon>
        <taxon>Pezizomycotina</taxon>
        <taxon>Sordariomycetes</taxon>
        <taxon>Hypocreomycetidae</taxon>
        <taxon>Hypocreales</taxon>
        <taxon>Ophiocordycipitaceae</taxon>
        <taxon>Purpureocillium</taxon>
    </lineage>
</organism>
<dbReference type="FunFam" id="3.40.640.10:FF:000004">
    <property type="entry name" value="Acetylornithine aminotransferase"/>
    <property type="match status" value="1"/>
</dbReference>
<dbReference type="GO" id="GO:0008483">
    <property type="term" value="F:transaminase activity"/>
    <property type="evidence" value="ECO:0007669"/>
    <property type="project" value="UniProtKB-KW"/>
</dbReference>
<gene>
    <name evidence="6" type="ORF">O9K51_06407</name>
</gene>
<dbReference type="CDD" id="cd00610">
    <property type="entry name" value="OAT_like"/>
    <property type="match status" value="1"/>
</dbReference>
<dbReference type="GO" id="GO:0005829">
    <property type="term" value="C:cytosol"/>
    <property type="evidence" value="ECO:0007669"/>
    <property type="project" value="TreeGrafter"/>
</dbReference>
<evidence type="ECO:0000256" key="2">
    <source>
        <dbReference type="ARBA" id="ARBA00008954"/>
    </source>
</evidence>
<evidence type="ECO:0000256" key="5">
    <source>
        <dbReference type="SAM" id="MobiDB-lite"/>
    </source>
</evidence>
<comment type="similarity">
    <text evidence="2 4">Belongs to the class-III pyridoxal-phosphate-dependent aminotransferase family.</text>
</comment>
<dbReference type="InterPro" id="IPR005814">
    <property type="entry name" value="Aminotrans_3"/>
</dbReference>
<dbReference type="InterPro" id="IPR015422">
    <property type="entry name" value="PyrdxlP-dep_Trfase_small"/>
</dbReference>
<dbReference type="Proteomes" id="UP001163105">
    <property type="component" value="Unassembled WGS sequence"/>
</dbReference>
<evidence type="ECO:0000256" key="1">
    <source>
        <dbReference type="ARBA" id="ARBA00001933"/>
    </source>
</evidence>
<sequence length="486" mass="52012">MKDITTSSVGEMADDDLRGKTGGINKPQPDRDRTSSSSRVLHRSLVSQPETVTSASGSYITLSTGQRILDGCTGAAVAIIGHGNNEVQAAVQEQMSKVSYAHTLAYTTGSAEALADLLLRDRPHGLCKAYFVCSGSEAMDSALKLARQYHVEAGQPQRTRIVSRRQAYHGNTVGAMSVGSNVARKAPYLDVLTLPNVSYVSPAYAYRGQREGETEEAYAARLVQELDDEFRSLGPDTVMAFVAEPMSGATLGCVTAPRGYFQGVRRLCSKYGILLILDEVMCGSGRSGTYFAFEQEGDGVYPDLLTLGKGLGGGYAPIAGVLVHEKVIDGFKSGSIVHGHTYQAHPVSCAASLAVQQVLRRDNLVQRCADKGKWLEEALRSELGDGKFIGDIRGRGFFWGLELVADRATKEPFAPTMHVASRVVQEAKNIGLAVYPGTGTADGTRGDHVIVAPPYNASDAELDDVVRLLKAAYGVVERDILAGKTS</sequence>
<name>A0AB34FN95_9HYPO</name>
<dbReference type="InterPro" id="IPR015421">
    <property type="entry name" value="PyrdxlP-dep_Trfase_major"/>
</dbReference>
<dbReference type="Pfam" id="PF00202">
    <property type="entry name" value="Aminotran_3"/>
    <property type="match status" value="1"/>
</dbReference>
<accession>A0AB34FN95</accession>
<dbReference type="SUPFAM" id="SSF53383">
    <property type="entry name" value="PLP-dependent transferases"/>
    <property type="match status" value="1"/>
</dbReference>
<proteinExistence type="inferred from homology"/>
<dbReference type="PANTHER" id="PTHR43094">
    <property type="entry name" value="AMINOTRANSFERASE"/>
    <property type="match status" value="1"/>
</dbReference>
<comment type="cofactor">
    <cofactor evidence="1">
        <name>pyridoxal 5'-phosphate</name>
        <dbReference type="ChEBI" id="CHEBI:597326"/>
    </cofactor>
</comment>
<dbReference type="Gene3D" id="3.40.640.10">
    <property type="entry name" value="Type I PLP-dependent aspartate aminotransferase-like (Major domain)"/>
    <property type="match status" value="1"/>
</dbReference>
<keyword evidence="7" id="KW-1185">Reference proteome</keyword>
<dbReference type="PANTHER" id="PTHR43094:SF1">
    <property type="entry name" value="AMINOTRANSFERASE CLASS-III"/>
    <property type="match status" value="1"/>
</dbReference>
<protein>
    <submittedName>
        <fullName evidence="6">Aminotransferase</fullName>
    </submittedName>
</protein>
<feature type="region of interest" description="Disordered" evidence="5">
    <location>
        <begin position="1"/>
        <end position="47"/>
    </location>
</feature>
<dbReference type="AlphaFoldDB" id="A0AB34FN95"/>
<evidence type="ECO:0000313" key="7">
    <source>
        <dbReference type="Proteomes" id="UP001163105"/>
    </source>
</evidence>
<dbReference type="GO" id="GO:0030170">
    <property type="term" value="F:pyridoxal phosphate binding"/>
    <property type="evidence" value="ECO:0007669"/>
    <property type="project" value="InterPro"/>
</dbReference>
<dbReference type="NCBIfam" id="NF005685">
    <property type="entry name" value="PRK07483.1"/>
    <property type="match status" value="1"/>
</dbReference>
<evidence type="ECO:0000256" key="3">
    <source>
        <dbReference type="ARBA" id="ARBA00022898"/>
    </source>
</evidence>
<evidence type="ECO:0000313" key="6">
    <source>
        <dbReference type="EMBL" id="KAJ6440617.1"/>
    </source>
</evidence>
<feature type="compositionally biased region" description="Low complexity" evidence="5">
    <location>
        <begin position="35"/>
        <end position="47"/>
    </location>
</feature>